<evidence type="ECO:0000313" key="2">
    <source>
        <dbReference type="EMBL" id="GBM01802.1"/>
    </source>
</evidence>
<dbReference type="PANTHER" id="PTHR45786">
    <property type="entry name" value="DNA BINDING PROTEIN-LIKE"/>
    <property type="match status" value="1"/>
</dbReference>
<protein>
    <recommendedName>
        <fullName evidence="1">Helitron helicase-like domain-containing protein</fullName>
    </recommendedName>
</protein>
<dbReference type="OrthoDB" id="7692063at2759"/>
<dbReference type="EMBL" id="BGPR01000173">
    <property type="protein sequence ID" value="GBM01802.1"/>
    <property type="molecule type" value="Genomic_DNA"/>
</dbReference>
<evidence type="ECO:0000313" key="3">
    <source>
        <dbReference type="Proteomes" id="UP000499080"/>
    </source>
</evidence>
<reference evidence="2 3" key="1">
    <citation type="journal article" date="2019" name="Sci. Rep.">
        <title>Orb-weaving spider Araneus ventricosus genome elucidates the spidroin gene catalogue.</title>
        <authorList>
            <person name="Kono N."/>
            <person name="Nakamura H."/>
            <person name="Ohtoshi R."/>
            <person name="Moran D.A.P."/>
            <person name="Shinohara A."/>
            <person name="Yoshida Y."/>
            <person name="Fujiwara M."/>
            <person name="Mori M."/>
            <person name="Tomita M."/>
            <person name="Arakawa K."/>
        </authorList>
    </citation>
    <scope>NUCLEOTIDE SEQUENCE [LARGE SCALE GENOMIC DNA]</scope>
</reference>
<dbReference type="Proteomes" id="UP000499080">
    <property type="component" value="Unassembled WGS sequence"/>
</dbReference>
<dbReference type="AlphaFoldDB" id="A0A4Y2CBJ1"/>
<feature type="domain" description="Helitron helicase-like" evidence="1">
    <location>
        <begin position="39"/>
        <end position="116"/>
    </location>
</feature>
<comment type="caution">
    <text evidence="2">The sequence shown here is derived from an EMBL/GenBank/DDBJ whole genome shotgun (WGS) entry which is preliminary data.</text>
</comment>
<organism evidence="2 3">
    <name type="scientific">Araneus ventricosus</name>
    <name type="common">Orbweaver spider</name>
    <name type="synonym">Epeira ventricosa</name>
    <dbReference type="NCBI Taxonomy" id="182803"/>
    <lineage>
        <taxon>Eukaryota</taxon>
        <taxon>Metazoa</taxon>
        <taxon>Ecdysozoa</taxon>
        <taxon>Arthropoda</taxon>
        <taxon>Chelicerata</taxon>
        <taxon>Arachnida</taxon>
        <taxon>Araneae</taxon>
        <taxon>Araneomorphae</taxon>
        <taxon>Entelegynae</taxon>
        <taxon>Araneoidea</taxon>
        <taxon>Araneidae</taxon>
        <taxon>Araneus</taxon>
    </lineage>
</organism>
<sequence>MEAKVVDLSGGGPYIFKVHGQICHRTSHIQSVNGQAPQYAQLYVIDSTQATEIRVEANNRNFIRTHQQQLRTEFYQGLADHLENAAQNAGFKAGIPVILPSSFEGSPRNMRECGRNIHLCQIRCTGYIHNVYG</sequence>
<proteinExistence type="predicted"/>
<name>A0A4Y2CBJ1_ARAVE</name>
<keyword evidence="3" id="KW-1185">Reference proteome</keyword>
<dbReference type="PANTHER" id="PTHR45786:SF74">
    <property type="entry name" value="ATP-DEPENDENT DNA HELICASE"/>
    <property type="match status" value="1"/>
</dbReference>
<evidence type="ECO:0000259" key="1">
    <source>
        <dbReference type="Pfam" id="PF14214"/>
    </source>
</evidence>
<accession>A0A4Y2CBJ1</accession>
<dbReference type="InterPro" id="IPR025476">
    <property type="entry name" value="Helitron_helicase-like"/>
</dbReference>
<dbReference type="Pfam" id="PF14214">
    <property type="entry name" value="Helitron_like_N"/>
    <property type="match status" value="1"/>
</dbReference>
<gene>
    <name evidence="2" type="ORF">AVEN_205465_1</name>
</gene>